<protein>
    <submittedName>
        <fullName evidence="1">Uncharacterized protein</fullName>
    </submittedName>
</protein>
<evidence type="ECO:0000313" key="1">
    <source>
        <dbReference type="EMBL" id="KAL3746823.1"/>
    </source>
</evidence>
<organism evidence="1 2">
    <name type="scientific">Eucalyptus globulus</name>
    <name type="common">Tasmanian blue gum</name>
    <dbReference type="NCBI Taxonomy" id="34317"/>
    <lineage>
        <taxon>Eukaryota</taxon>
        <taxon>Viridiplantae</taxon>
        <taxon>Streptophyta</taxon>
        <taxon>Embryophyta</taxon>
        <taxon>Tracheophyta</taxon>
        <taxon>Spermatophyta</taxon>
        <taxon>Magnoliopsida</taxon>
        <taxon>eudicotyledons</taxon>
        <taxon>Gunneridae</taxon>
        <taxon>Pentapetalae</taxon>
        <taxon>rosids</taxon>
        <taxon>malvids</taxon>
        <taxon>Myrtales</taxon>
        <taxon>Myrtaceae</taxon>
        <taxon>Myrtoideae</taxon>
        <taxon>Eucalypteae</taxon>
        <taxon>Eucalyptus</taxon>
    </lineage>
</organism>
<proteinExistence type="predicted"/>
<dbReference type="Proteomes" id="UP001634007">
    <property type="component" value="Unassembled WGS sequence"/>
</dbReference>
<comment type="caution">
    <text evidence="1">The sequence shown here is derived from an EMBL/GenBank/DDBJ whole genome shotgun (WGS) entry which is preliminary data.</text>
</comment>
<sequence>MAQSLVMVGTDNHSSLCGATDKLVDMSLHASVGVELKKLSSSVMDSAEGNLPGHPSVSDLEISDGILEGSGFVNSKDNLSPKGGGTTMNLLQLSSQLQRVEDQRQSIHLKEQNDVFGCPSIT</sequence>
<keyword evidence="2" id="KW-1185">Reference proteome</keyword>
<accession>A0ABD3L4V3</accession>
<dbReference type="AlphaFoldDB" id="A0ABD3L4V3"/>
<name>A0ABD3L4V3_EUCGL</name>
<dbReference type="EMBL" id="JBJKBG010000003">
    <property type="protein sequence ID" value="KAL3746823.1"/>
    <property type="molecule type" value="Genomic_DNA"/>
</dbReference>
<gene>
    <name evidence="1" type="ORF">ACJRO7_015721</name>
</gene>
<reference evidence="1 2" key="1">
    <citation type="submission" date="2024-11" db="EMBL/GenBank/DDBJ databases">
        <title>Chromosome-level genome assembly of Eucalyptus globulus Labill. provides insights into its genome evolution.</title>
        <authorList>
            <person name="Li X."/>
        </authorList>
    </citation>
    <scope>NUCLEOTIDE SEQUENCE [LARGE SCALE GENOMIC DNA]</scope>
    <source>
        <strain evidence="1">CL2024</strain>
        <tissue evidence="1">Fresh tender leaves</tissue>
    </source>
</reference>
<evidence type="ECO:0000313" key="2">
    <source>
        <dbReference type="Proteomes" id="UP001634007"/>
    </source>
</evidence>